<evidence type="ECO:0000256" key="8">
    <source>
        <dbReference type="HAMAP-Rule" id="MF_01937"/>
    </source>
</evidence>
<feature type="transmembrane region" description="Helical" evidence="8">
    <location>
        <begin position="170"/>
        <end position="190"/>
    </location>
</feature>
<comment type="pathway">
    <text evidence="8">Quinol/quinone metabolism; menaquinone biosynthesis; menaquinol from 1,4-dihydroxy-2-naphthoate: step 1/2.</text>
</comment>
<dbReference type="UniPathway" id="UPA00079">
    <property type="reaction ID" value="UER00168"/>
</dbReference>
<keyword evidence="3 8" id="KW-1003">Cell membrane</keyword>
<dbReference type="NCBIfam" id="TIGR00751">
    <property type="entry name" value="menA"/>
    <property type="match status" value="1"/>
</dbReference>
<evidence type="ECO:0000256" key="7">
    <source>
        <dbReference type="ARBA" id="ARBA00023136"/>
    </source>
</evidence>
<dbReference type="EMBL" id="SPNC01000002">
    <property type="protein sequence ID" value="TFH97438.1"/>
    <property type="molecule type" value="Genomic_DNA"/>
</dbReference>
<dbReference type="PANTHER" id="PTHR13929">
    <property type="entry name" value="1,4-DIHYDROXY-2-NAPHTHOATE OCTAPRENYLTRANSFERASE"/>
    <property type="match status" value="1"/>
</dbReference>
<name>A0A4Y8WRY0_9PORP</name>
<evidence type="ECO:0000256" key="6">
    <source>
        <dbReference type="ARBA" id="ARBA00022989"/>
    </source>
</evidence>
<evidence type="ECO:0000256" key="2">
    <source>
        <dbReference type="ARBA" id="ARBA00022428"/>
    </source>
</evidence>
<comment type="subcellular location">
    <subcellularLocation>
        <location evidence="8">Cell membrane</location>
        <topology evidence="8">Multi-pass membrane protein</topology>
    </subcellularLocation>
    <subcellularLocation>
        <location evidence="1">Membrane</location>
        <topology evidence="1">Multi-pass membrane protein</topology>
    </subcellularLocation>
</comment>
<feature type="transmembrane region" description="Helical" evidence="8">
    <location>
        <begin position="146"/>
        <end position="164"/>
    </location>
</feature>
<feature type="transmembrane region" description="Helical" evidence="8">
    <location>
        <begin position="91"/>
        <end position="109"/>
    </location>
</feature>
<comment type="function">
    <text evidence="8">Conversion of 1,4-dihydroxy-2-naphthoate (DHNA) to demethylmenaquinone (DMK).</text>
</comment>
<dbReference type="Pfam" id="PF01040">
    <property type="entry name" value="UbiA"/>
    <property type="match status" value="1"/>
</dbReference>
<dbReference type="Gene3D" id="1.10.357.140">
    <property type="entry name" value="UbiA prenyltransferase"/>
    <property type="match status" value="1"/>
</dbReference>
<dbReference type="OrthoDB" id="9767568at2"/>
<accession>A0A4Y8WRY0</accession>
<keyword evidence="7 8" id="KW-0472">Membrane</keyword>
<dbReference type="Gene3D" id="1.20.120.1780">
    <property type="entry name" value="UbiA prenyltransferase"/>
    <property type="match status" value="1"/>
</dbReference>
<dbReference type="InterPro" id="IPR044878">
    <property type="entry name" value="UbiA_sf"/>
</dbReference>
<dbReference type="GO" id="GO:0005886">
    <property type="term" value="C:plasma membrane"/>
    <property type="evidence" value="ECO:0007669"/>
    <property type="project" value="UniProtKB-SubCell"/>
</dbReference>
<dbReference type="STRING" id="1122973.GCA_000379925_00638"/>
<feature type="transmembrane region" description="Helical" evidence="8">
    <location>
        <begin position="115"/>
        <end position="134"/>
    </location>
</feature>
<reference evidence="10 11" key="1">
    <citation type="submission" date="2019-03" db="EMBL/GenBank/DDBJ databases">
        <title>Porphyromonas levii Isolated from the Uterus of Dairy Cows.</title>
        <authorList>
            <person name="Francis A.M."/>
        </authorList>
    </citation>
    <scope>NUCLEOTIDE SEQUENCE [LARGE SCALE GENOMIC DNA]</scope>
    <source>
        <strain evidence="10 11">AF5678</strain>
    </source>
</reference>
<dbReference type="GO" id="GO:0042371">
    <property type="term" value="P:vitamin K biosynthetic process"/>
    <property type="evidence" value="ECO:0007669"/>
    <property type="project" value="TreeGrafter"/>
</dbReference>
<dbReference type="PIRSF" id="PIRSF005355">
    <property type="entry name" value="UBIAD1"/>
    <property type="match status" value="1"/>
</dbReference>
<evidence type="ECO:0000313" key="10">
    <source>
        <dbReference type="EMBL" id="TFH97438.1"/>
    </source>
</evidence>
<evidence type="ECO:0000256" key="9">
    <source>
        <dbReference type="NCBIfam" id="TIGR00751"/>
    </source>
</evidence>
<evidence type="ECO:0000256" key="4">
    <source>
        <dbReference type="ARBA" id="ARBA00022679"/>
    </source>
</evidence>
<gene>
    <name evidence="8 10" type="primary">menA</name>
    <name evidence="10" type="ORF">E4P47_00340</name>
</gene>
<feature type="transmembrane region" description="Helical" evidence="8">
    <location>
        <begin position="12"/>
        <end position="33"/>
    </location>
</feature>
<feature type="transmembrane region" description="Helical" evidence="8">
    <location>
        <begin position="273"/>
        <end position="293"/>
    </location>
</feature>
<evidence type="ECO:0000256" key="3">
    <source>
        <dbReference type="ARBA" id="ARBA00022475"/>
    </source>
</evidence>
<keyword evidence="11" id="KW-1185">Reference proteome</keyword>
<dbReference type="GO" id="GO:0046428">
    <property type="term" value="F:1,4-dihydroxy-2-naphthoate polyprenyltransferase activity"/>
    <property type="evidence" value="ECO:0007669"/>
    <property type="project" value="UniProtKB-UniRule"/>
</dbReference>
<dbReference type="Proteomes" id="UP000297225">
    <property type="component" value="Unassembled WGS sequence"/>
</dbReference>
<evidence type="ECO:0000256" key="5">
    <source>
        <dbReference type="ARBA" id="ARBA00022692"/>
    </source>
</evidence>
<keyword evidence="4 8" id="KW-0808">Transferase</keyword>
<dbReference type="HAMAP" id="MF_01937">
    <property type="entry name" value="MenA_1"/>
    <property type="match status" value="1"/>
</dbReference>
<evidence type="ECO:0000313" key="11">
    <source>
        <dbReference type="Proteomes" id="UP000297225"/>
    </source>
</evidence>
<dbReference type="CDD" id="cd13962">
    <property type="entry name" value="PT_UbiA_UBIAD1"/>
    <property type="match status" value="1"/>
</dbReference>
<keyword evidence="6 8" id="KW-1133">Transmembrane helix</keyword>
<dbReference type="GO" id="GO:0009234">
    <property type="term" value="P:menaquinone biosynthetic process"/>
    <property type="evidence" value="ECO:0007669"/>
    <property type="project" value="UniProtKB-UniRule"/>
</dbReference>
<comment type="caution">
    <text evidence="10">The sequence shown here is derived from an EMBL/GenBank/DDBJ whole genome shotgun (WGS) entry which is preliminary data.</text>
</comment>
<feature type="transmembrane region" description="Helical" evidence="8">
    <location>
        <begin position="218"/>
        <end position="235"/>
    </location>
</feature>
<comment type="similarity">
    <text evidence="8">Belongs to the MenA family. Type 1 subfamily.</text>
</comment>
<dbReference type="RefSeq" id="WP_134849363.1">
    <property type="nucleotide sequence ID" value="NZ_CP197400.1"/>
</dbReference>
<evidence type="ECO:0000256" key="1">
    <source>
        <dbReference type="ARBA" id="ARBA00004141"/>
    </source>
</evidence>
<dbReference type="InterPro" id="IPR000537">
    <property type="entry name" value="UbiA_prenyltransferase"/>
</dbReference>
<dbReference type="AlphaFoldDB" id="A0A4Y8WRY0"/>
<protein>
    <recommendedName>
        <fullName evidence="8 9">1,4-dihydroxy-2-naphthoate octaprenyltransferase</fullName>
        <shortName evidence="8">DHNA-octaprenyltransferase</shortName>
        <ecNumber evidence="8 9">2.5.1.74</ecNumber>
    </recommendedName>
</protein>
<comment type="catalytic activity">
    <reaction evidence="8">
        <text>an all-trans-polyprenyl diphosphate + 1,4-dihydroxy-2-naphthoate + H(+) = a 2-demethylmenaquinol + CO2 + diphosphate</text>
        <dbReference type="Rhea" id="RHEA:26478"/>
        <dbReference type="Rhea" id="RHEA-COMP:9563"/>
        <dbReference type="Rhea" id="RHEA-COMP:9564"/>
        <dbReference type="ChEBI" id="CHEBI:11173"/>
        <dbReference type="ChEBI" id="CHEBI:15378"/>
        <dbReference type="ChEBI" id="CHEBI:16526"/>
        <dbReference type="ChEBI" id="CHEBI:33019"/>
        <dbReference type="ChEBI" id="CHEBI:55437"/>
        <dbReference type="ChEBI" id="CHEBI:58914"/>
        <dbReference type="EC" id="2.5.1.74"/>
    </reaction>
</comment>
<keyword evidence="2 8" id="KW-0474">Menaquinone biosynthesis</keyword>
<dbReference type="InterPro" id="IPR004657">
    <property type="entry name" value="MenA"/>
</dbReference>
<dbReference type="InterPro" id="IPR026046">
    <property type="entry name" value="UBIAD1"/>
</dbReference>
<sequence>MKDRIRTWIYATRPHTLGASIAPMLILLGALLAEDNMHWGLYLLAFIVAVTAQISSNFANDYFGYKSGEDTDQRIGFSRLLTTGEVTPKQMLMALGLSLSVCAIAGISLVALTNWWLIAIGAIVVIGVIAYSATPYSLSRTALGDFAVVLFYGLVPILAAYYAIAACRPPFYLILLALGIGLWEANILVCNNYRDYTEDMESGKRTLIVRMGRRSGPMLYLINALLTLVFLIIGLGNEGSWVGAIVVGIVGLLLFGNGYLAIRRLKGRSLNKLLRYTNMTTLIIGVVIMCSLLS</sequence>
<feature type="transmembrane region" description="Helical" evidence="8">
    <location>
        <begin position="241"/>
        <end position="261"/>
    </location>
</feature>
<organism evidence="10 11">
    <name type="scientific">Porphyromonas levii</name>
    <dbReference type="NCBI Taxonomy" id="28114"/>
    <lineage>
        <taxon>Bacteria</taxon>
        <taxon>Pseudomonadati</taxon>
        <taxon>Bacteroidota</taxon>
        <taxon>Bacteroidia</taxon>
        <taxon>Bacteroidales</taxon>
        <taxon>Porphyromonadaceae</taxon>
        <taxon>Porphyromonas</taxon>
    </lineage>
</organism>
<proteinExistence type="inferred from homology"/>
<feature type="transmembrane region" description="Helical" evidence="8">
    <location>
        <begin position="39"/>
        <end position="59"/>
    </location>
</feature>
<dbReference type="EC" id="2.5.1.74" evidence="8 9"/>
<dbReference type="PANTHER" id="PTHR13929:SF0">
    <property type="entry name" value="UBIA PRENYLTRANSFERASE DOMAIN-CONTAINING PROTEIN 1"/>
    <property type="match status" value="1"/>
</dbReference>
<keyword evidence="5 8" id="KW-0812">Transmembrane</keyword>